<sequence length="334" mass="37095">MDAANLAGPSSLTVKKVKRAETRQCPICSEHIPVRLLEAHCDLETQRTEEIIRAVGSSEVYGDSVDGVQFSRARRSAARAQKAFSRYNSGPAPQNTVARTQKTVKTVKRRRKQRYHRLREMIQSYNDDAPHQGGRGEVGGETVCPVCLETVFGDPDIAEAHVDACLVYAMSSTHEETEVDIGGSSRTRVTEGANLTASGFHVRDTSHEDVEDEIDIDGDDEEVFGQAQFTEVDVLSASRSISPSRESETIEIEEALGPSMPLAKHPPSDSRLHKELCNLAPTCRICLDSYAEPTVSTQCWHTCCRRCWLRCLESRLCPICKRITAASDLRRIYL</sequence>
<reference evidence="1" key="2">
    <citation type="journal article" date="2020" name="Nat. Commun.">
        <title>Large-scale genome sequencing of mycorrhizal fungi provides insights into the early evolution of symbiotic traits.</title>
        <authorList>
            <person name="Miyauchi S."/>
            <person name="Kiss E."/>
            <person name="Kuo A."/>
            <person name="Drula E."/>
            <person name="Kohler A."/>
            <person name="Sanchez-Garcia M."/>
            <person name="Morin E."/>
            <person name="Andreopoulos B."/>
            <person name="Barry K.W."/>
            <person name="Bonito G."/>
            <person name="Buee M."/>
            <person name="Carver A."/>
            <person name="Chen C."/>
            <person name="Cichocki N."/>
            <person name="Clum A."/>
            <person name="Culley D."/>
            <person name="Crous P.W."/>
            <person name="Fauchery L."/>
            <person name="Girlanda M."/>
            <person name="Hayes R.D."/>
            <person name="Keri Z."/>
            <person name="LaButti K."/>
            <person name="Lipzen A."/>
            <person name="Lombard V."/>
            <person name="Magnuson J."/>
            <person name="Maillard F."/>
            <person name="Murat C."/>
            <person name="Nolan M."/>
            <person name="Ohm R.A."/>
            <person name="Pangilinan J."/>
            <person name="Pereira M.F."/>
            <person name="Perotto S."/>
            <person name="Peter M."/>
            <person name="Pfister S."/>
            <person name="Riley R."/>
            <person name="Sitrit Y."/>
            <person name="Stielow J.B."/>
            <person name="Szollosi G."/>
            <person name="Zifcakova L."/>
            <person name="Stursova M."/>
            <person name="Spatafora J.W."/>
            <person name="Tedersoo L."/>
            <person name="Vaario L.M."/>
            <person name="Yamada A."/>
            <person name="Yan M."/>
            <person name="Wang P."/>
            <person name="Xu J."/>
            <person name="Bruns T."/>
            <person name="Baldrian P."/>
            <person name="Vilgalys R."/>
            <person name="Dunand C."/>
            <person name="Henrissat B."/>
            <person name="Grigoriev I.V."/>
            <person name="Hibbett D."/>
            <person name="Nagy L.G."/>
            <person name="Martin F.M."/>
        </authorList>
    </citation>
    <scope>NUCLEOTIDE SEQUENCE</scope>
    <source>
        <strain evidence="1">P2</strain>
    </source>
</reference>
<gene>
    <name evidence="1" type="ORF">BDM02DRAFT_3154924</name>
</gene>
<dbReference type="EMBL" id="MU117986">
    <property type="protein sequence ID" value="KAF9650302.1"/>
    <property type="molecule type" value="Genomic_DNA"/>
</dbReference>
<protein>
    <submittedName>
        <fullName evidence="1">Uncharacterized protein</fullName>
    </submittedName>
</protein>
<organism evidence="1 2">
    <name type="scientific">Thelephora ganbajun</name>
    <name type="common">Ganba fungus</name>
    <dbReference type="NCBI Taxonomy" id="370292"/>
    <lineage>
        <taxon>Eukaryota</taxon>
        <taxon>Fungi</taxon>
        <taxon>Dikarya</taxon>
        <taxon>Basidiomycota</taxon>
        <taxon>Agaricomycotina</taxon>
        <taxon>Agaricomycetes</taxon>
        <taxon>Thelephorales</taxon>
        <taxon>Thelephoraceae</taxon>
        <taxon>Thelephora</taxon>
    </lineage>
</organism>
<evidence type="ECO:0000313" key="2">
    <source>
        <dbReference type="Proteomes" id="UP000886501"/>
    </source>
</evidence>
<reference evidence="1" key="1">
    <citation type="submission" date="2019-10" db="EMBL/GenBank/DDBJ databases">
        <authorList>
            <consortium name="DOE Joint Genome Institute"/>
            <person name="Kuo A."/>
            <person name="Miyauchi S."/>
            <person name="Kiss E."/>
            <person name="Drula E."/>
            <person name="Kohler A."/>
            <person name="Sanchez-Garcia M."/>
            <person name="Andreopoulos B."/>
            <person name="Barry K.W."/>
            <person name="Bonito G."/>
            <person name="Buee M."/>
            <person name="Carver A."/>
            <person name="Chen C."/>
            <person name="Cichocki N."/>
            <person name="Clum A."/>
            <person name="Culley D."/>
            <person name="Crous P.W."/>
            <person name="Fauchery L."/>
            <person name="Girlanda M."/>
            <person name="Hayes R."/>
            <person name="Keri Z."/>
            <person name="Labutti K."/>
            <person name="Lipzen A."/>
            <person name="Lombard V."/>
            <person name="Magnuson J."/>
            <person name="Maillard F."/>
            <person name="Morin E."/>
            <person name="Murat C."/>
            <person name="Nolan M."/>
            <person name="Ohm R."/>
            <person name="Pangilinan J."/>
            <person name="Pereira M."/>
            <person name="Perotto S."/>
            <person name="Peter M."/>
            <person name="Riley R."/>
            <person name="Sitrit Y."/>
            <person name="Stielow B."/>
            <person name="Szollosi G."/>
            <person name="Zifcakova L."/>
            <person name="Stursova M."/>
            <person name="Spatafora J.W."/>
            <person name="Tedersoo L."/>
            <person name="Vaario L.-M."/>
            <person name="Yamada A."/>
            <person name="Yan M."/>
            <person name="Wang P."/>
            <person name="Xu J."/>
            <person name="Bruns T."/>
            <person name="Baldrian P."/>
            <person name="Vilgalys R."/>
            <person name="Henrissat B."/>
            <person name="Grigoriev I.V."/>
            <person name="Hibbett D."/>
            <person name="Nagy L.G."/>
            <person name="Martin F.M."/>
        </authorList>
    </citation>
    <scope>NUCLEOTIDE SEQUENCE</scope>
    <source>
        <strain evidence="1">P2</strain>
    </source>
</reference>
<comment type="caution">
    <text evidence="1">The sequence shown here is derived from an EMBL/GenBank/DDBJ whole genome shotgun (WGS) entry which is preliminary data.</text>
</comment>
<proteinExistence type="predicted"/>
<name>A0ACB6ZL50_THEGA</name>
<dbReference type="Proteomes" id="UP000886501">
    <property type="component" value="Unassembled WGS sequence"/>
</dbReference>
<keyword evidence="2" id="KW-1185">Reference proteome</keyword>
<accession>A0ACB6ZL50</accession>
<evidence type="ECO:0000313" key="1">
    <source>
        <dbReference type="EMBL" id="KAF9650302.1"/>
    </source>
</evidence>